<feature type="transmembrane region" description="Helical" evidence="2">
    <location>
        <begin position="291"/>
        <end position="309"/>
    </location>
</feature>
<dbReference type="SMART" id="SM01080">
    <property type="entry name" value="CHASE2"/>
    <property type="match status" value="1"/>
</dbReference>
<keyword evidence="5" id="KW-1185">Reference proteome</keyword>
<reference evidence="4 5" key="1">
    <citation type="submission" date="2018-07" db="EMBL/GenBank/DDBJ databases">
        <title>Genomic Encyclopedia of Type Strains, Phase III (KMG-III): the genomes of soil and plant-associated and newly described type strains.</title>
        <authorList>
            <person name="Whitman W."/>
        </authorList>
    </citation>
    <scope>NUCLEOTIDE SEQUENCE [LARGE SCALE GENOMIC DNA]</scope>
    <source>
        <strain evidence="4 5">CECT 7506</strain>
    </source>
</reference>
<evidence type="ECO:0000313" key="5">
    <source>
        <dbReference type="Proteomes" id="UP000252415"/>
    </source>
</evidence>
<accession>A0A368W0R2</accession>
<evidence type="ECO:0000256" key="1">
    <source>
        <dbReference type="ARBA" id="ARBA00005381"/>
    </source>
</evidence>
<dbReference type="Pfam" id="PF00211">
    <property type="entry name" value="Guanylate_cyc"/>
    <property type="match status" value="1"/>
</dbReference>
<evidence type="ECO:0000259" key="3">
    <source>
        <dbReference type="PROSITE" id="PS50125"/>
    </source>
</evidence>
<dbReference type="OrthoDB" id="9806704at2"/>
<dbReference type="InterPro" id="IPR050697">
    <property type="entry name" value="Adenylyl/Guanylyl_Cyclase_3/4"/>
</dbReference>
<evidence type="ECO:0000256" key="2">
    <source>
        <dbReference type="SAM" id="Phobius"/>
    </source>
</evidence>
<dbReference type="SMART" id="SM00044">
    <property type="entry name" value="CYCc"/>
    <property type="match status" value="1"/>
</dbReference>
<dbReference type="PROSITE" id="PS50125">
    <property type="entry name" value="GUANYLATE_CYCLASE_2"/>
    <property type="match status" value="1"/>
</dbReference>
<dbReference type="PANTHER" id="PTHR43081:SF1">
    <property type="entry name" value="ADENYLATE CYCLASE, TERMINAL-DIFFERENTIATION SPECIFIC"/>
    <property type="match status" value="1"/>
</dbReference>
<dbReference type="Pfam" id="PF05226">
    <property type="entry name" value="CHASE2"/>
    <property type="match status" value="1"/>
</dbReference>
<dbReference type="AlphaFoldDB" id="A0A368W0R2"/>
<dbReference type="RefSeq" id="WP_114380373.1">
    <property type="nucleotide sequence ID" value="NZ_QPJD01000007.1"/>
</dbReference>
<comment type="similarity">
    <text evidence="1">Belongs to the adenylyl cyclase class-3 family.</text>
</comment>
<keyword evidence="2" id="KW-0812">Transmembrane</keyword>
<protein>
    <submittedName>
        <fullName evidence="4">Adenylate cyclase</fullName>
    </submittedName>
</protein>
<dbReference type="CDD" id="cd07302">
    <property type="entry name" value="CHD"/>
    <property type="match status" value="1"/>
</dbReference>
<feature type="transmembrane region" description="Helical" evidence="2">
    <location>
        <begin position="340"/>
        <end position="364"/>
    </location>
</feature>
<dbReference type="EMBL" id="QPJD01000007">
    <property type="protein sequence ID" value="RCW47974.1"/>
    <property type="molecule type" value="Genomic_DNA"/>
</dbReference>
<keyword evidence="2" id="KW-0472">Membrane</keyword>
<proteinExistence type="inferred from homology"/>
<dbReference type="InterPro" id="IPR001054">
    <property type="entry name" value="A/G_cyclase"/>
</dbReference>
<dbReference type="GO" id="GO:0004016">
    <property type="term" value="F:adenylate cyclase activity"/>
    <property type="evidence" value="ECO:0007669"/>
    <property type="project" value="UniProtKB-ARBA"/>
</dbReference>
<dbReference type="SUPFAM" id="SSF55073">
    <property type="entry name" value="Nucleotide cyclase"/>
    <property type="match status" value="1"/>
</dbReference>
<comment type="caution">
    <text evidence="4">The sequence shown here is derived from an EMBL/GenBank/DDBJ whole genome shotgun (WGS) entry which is preliminary data.</text>
</comment>
<dbReference type="InterPro" id="IPR007890">
    <property type="entry name" value="CHASE2"/>
</dbReference>
<gene>
    <name evidence="4" type="ORF">DFP97_107176</name>
</gene>
<dbReference type="InterPro" id="IPR029787">
    <property type="entry name" value="Nucleotide_cyclase"/>
</dbReference>
<feature type="domain" description="Guanylate cyclase" evidence="3">
    <location>
        <begin position="407"/>
        <end position="539"/>
    </location>
</feature>
<name>A0A368W0R2_9BACL</name>
<dbReference type="Proteomes" id="UP000252415">
    <property type="component" value="Unassembled WGS sequence"/>
</dbReference>
<feature type="transmembrane region" description="Helical" evidence="2">
    <location>
        <begin position="316"/>
        <end position="334"/>
    </location>
</feature>
<organism evidence="4 5">
    <name type="scientific">Paenibacillus prosopidis</name>
    <dbReference type="NCBI Taxonomy" id="630520"/>
    <lineage>
        <taxon>Bacteria</taxon>
        <taxon>Bacillati</taxon>
        <taxon>Bacillota</taxon>
        <taxon>Bacilli</taxon>
        <taxon>Bacillales</taxon>
        <taxon>Paenibacillaceae</taxon>
        <taxon>Paenibacillus</taxon>
    </lineage>
</organism>
<keyword evidence="2" id="KW-1133">Transmembrane helix</keyword>
<dbReference type="PANTHER" id="PTHR43081">
    <property type="entry name" value="ADENYLATE CYCLASE, TERMINAL-DIFFERENTIATION SPECIFIC-RELATED"/>
    <property type="match status" value="1"/>
</dbReference>
<sequence>MKIKLVHMIAFLTALAVFLMYRGTLDTMDYFFQDRFMQQESVADTRIAIIAIDDESVTDFGSWPWNRSVHAQLIQTLAEGQPAVIAFDVTFPSPSADDTEADQALVEAVASAGNIVLPVYGTFAPSAKKGGIEALEMSEPFAELKEAAAAVGHINTIPDRDRVVRSSLYSFTNEGQQVESFSWVIYRMFKERSGETVNADMLPLDGFGRFHISYTGRTGQYEAIPYSAVLSGDVPADYFKDRIVLIGPYATGFKDDYLTPLQVKSPMYGVEIHANIVQALLEGDLKKELDWKWNAVILLMAAALAYFLFRKLKMMVSFLAVAAVITVFVIGSSYLYGRGIIISIGYVVPFLVVSCIVVVGFHYVQELLERRRVTEIFGRYVAPEVVNQILKNGEEGLKLGGTRRELTVLFVDIRGFTPLSERAEPEEIVEILNEYLDLAANCIFKHDGTLDKFIGDAAMAIFNAPLLLDDHPMKAVEAAWAMKEGAAALERKLVERFGFGVKFGLGIHTGPAVFGNIGSKSRMDYTAIGDTVNTAARLESNANPGQIILSEAVYNVVKDRIIANSLGEIKVKGKEQGITIYELEGLKK</sequence>
<dbReference type="GO" id="GO:0006171">
    <property type="term" value="P:cAMP biosynthetic process"/>
    <property type="evidence" value="ECO:0007669"/>
    <property type="project" value="TreeGrafter"/>
</dbReference>
<evidence type="ECO:0000313" key="4">
    <source>
        <dbReference type="EMBL" id="RCW47974.1"/>
    </source>
</evidence>
<dbReference type="GO" id="GO:0035556">
    <property type="term" value="P:intracellular signal transduction"/>
    <property type="evidence" value="ECO:0007669"/>
    <property type="project" value="InterPro"/>
</dbReference>
<dbReference type="Gene3D" id="3.30.70.1230">
    <property type="entry name" value="Nucleotide cyclase"/>
    <property type="match status" value="1"/>
</dbReference>